<evidence type="ECO:0000259" key="9">
    <source>
        <dbReference type="Pfam" id="PF02770"/>
    </source>
</evidence>
<feature type="domain" description="Acyl-CoA dehydrogenase/oxidase C-terminal" evidence="8">
    <location>
        <begin position="255"/>
        <end position="404"/>
    </location>
</feature>
<dbReference type="FunFam" id="2.40.110.10:FF:000002">
    <property type="entry name" value="Acyl-CoA dehydrogenase fadE12"/>
    <property type="match status" value="1"/>
</dbReference>
<comment type="cofactor">
    <cofactor evidence="1 7">
        <name>FAD</name>
        <dbReference type="ChEBI" id="CHEBI:57692"/>
    </cofactor>
</comment>
<proteinExistence type="inferred from homology"/>
<dbReference type="InterPro" id="IPR006089">
    <property type="entry name" value="Acyl-CoA_DH_CS"/>
</dbReference>
<evidence type="ECO:0000256" key="4">
    <source>
        <dbReference type="ARBA" id="ARBA00022630"/>
    </source>
</evidence>
<comment type="caution">
    <text evidence="10">The sequence shown here is derived from an EMBL/GenBank/DDBJ whole genome shotgun (WGS) entry which is preliminary data.</text>
</comment>
<dbReference type="GO" id="GO:0005737">
    <property type="term" value="C:cytoplasm"/>
    <property type="evidence" value="ECO:0007669"/>
    <property type="project" value="TreeGrafter"/>
</dbReference>
<dbReference type="Pfam" id="PF02770">
    <property type="entry name" value="Acyl-CoA_dh_M"/>
    <property type="match status" value="1"/>
</dbReference>
<dbReference type="PANTHER" id="PTHR48083">
    <property type="entry name" value="MEDIUM-CHAIN SPECIFIC ACYL-COA DEHYDROGENASE, MITOCHONDRIAL-RELATED"/>
    <property type="match status" value="1"/>
</dbReference>
<dbReference type="CDD" id="cd00567">
    <property type="entry name" value="ACAD"/>
    <property type="match status" value="1"/>
</dbReference>
<gene>
    <name evidence="10" type="ORF">E2K98_04150</name>
</gene>
<dbReference type="Pfam" id="PF00441">
    <property type="entry name" value="Acyl-CoA_dh_1"/>
    <property type="match status" value="1"/>
</dbReference>
<evidence type="ECO:0000256" key="1">
    <source>
        <dbReference type="ARBA" id="ARBA00001974"/>
    </source>
</evidence>
<dbReference type="GO" id="GO:0050660">
    <property type="term" value="F:flavin adenine dinucleotide binding"/>
    <property type="evidence" value="ECO:0007669"/>
    <property type="project" value="InterPro"/>
</dbReference>
<evidence type="ECO:0000259" key="8">
    <source>
        <dbReference type="Pfam" id="PF00441"/>
    </source>
</evidence>
<keyword evidence="4 7" id="KW-0285">Flavoprotein</keyword>
<evidence type="ECO:0000256" key="3">
    <source>
        <dbReference type="ARBA" id="ARBA00019125"/>
    </source>
</evidence>
<dbReference type="SUPFAM" id="SSF56645">
    <property type="entry name" value="Acyl-CoA dehydrogenase NM domain-like"/>
    <property type="match status" value="1"/>
</dbReference>
<dbReference type="SUPFAM" id="SSF47203">
    <property type="entry name" value="Acyl-CoA dehydrogenase C-terminal domain-like"/>
    <property type="match status" value="1"/>
</dbReference>
<dbReference type="InterPro" id="IPR009100">
    <property type="entry name" value="AcylCoA_DH/oxidase_NM_dom_sf"/>
</dbReference>
<organism evidence="10 11">
    <name type="scientific">Bacillus salipaludis</name>
    <dbReference type="NCBI Taxonomy" id="2547811"/>
    <lineage>
        <taxon>Bacteria</taxon>
        <taxon>Bacillati</taxon>
        <taxon>Bacillota</taxon>
        <taxon>Bacilli</taxon>
        <taxon>Bacillales</taxon>
        <taxon>Bacillaceae</taxon>
        <taxon>Bacillus</taxon>
    </lineage>
</organism>
<dbReference type="InterPro" id="IPR036250">
    <property type="entry name" value="AcylCo_DH-like_C"/>
</dbReference>
<dbReference type="InterPro" id="IPR009075">
    <property type="entry name" value="AcylCo_DH/oxidase_C"/>
</dbReference>
<dbReference type="PANTHER" id="PTHR48083:SF2">
    <property type="entry name" value="MEDIUM-CHAIN SPECIFIC ACYL-COA DEHYDROGENASE, MITOCHONDRIAL"/>
    <property type="match status" value="1"/>
</dbReference>
<dbReference type="PROSITE" id="PS00072">
    <property type="entry name" value="ACYL_COA_DH_1"/>
    <property type="match status" value="1"/>
</dbReference>
<feature type="domain" description="Acyl-CoA oxidase/dehydrogenase middle" evidence="9">
    <location>
        <begin position="144"/>
        <end position="240"/>
    </location>
</feature>
<dbReference type="GO" id="GO:0003995">
    <property type="term" value="F:acyl-CoA dehydrogenase activity"/>
    <property type="evidence" value="ECO:0007669"/>
    <property type="project" value="InterPro"/>
</dbReference>
<evidence type="ECO:0000313" key="11">
    <source>
        <dbReference type="Proteomes" id="UP000295132"/>
    </source>
</evidence>
<dbReference type="Gene3D" id="1.20.140.10">
    <property type="entry name" value="Butyryl-CoA Dehydrogenase, subunit A, domain 3"/>
    <property type="match status" value="1"/>
</dbReference>
<accession>A0A4R5VY14</accession>
<dbReference type="InterPro" id="IPR006091">
    <property type="entry name" value="Acyl-CoA_Oxase/DH_mid-dom"/>
</dbReference>
<evidence type="ECO:0000256" key="5">
    <source>
        <dbReference type="ARBA" id="ARBA00022827"/>
    </source>
</evidence>
<sequence length="411" mass="45913">MNFNPSEETVEIINGLKRFIDKVVIPLEDENSELLYNERNYYLENGKRHPKVEELRKKVRMESAKAGFYNMFGAQELGGEELGPVTSLLVQEAIGKNYPNRKLIETVVIPSPFTNGLTPVLNGLKQELKDQYLEGIRTGEKTLCFGLTEPDAGSDVWGIKTKAVKDGNEWVINGTKQWITNSPYADYCMLFAVTNPDMQASRKGGITCFFVDTKSEGFDVDSVVPVMGEIGGDAGIISIENLRVPEENIIGELDNGFSRAMNGINNGRLGMSGKCIGYAQWALKQAVDYANIRQTFGKKIGEHQTIQNMLADCAMDIYAARNMALHCAWKIENSKKQPTKEISMVKAYCTEMMGRVYDKVIQIHGGMGLSNELKLEAGYRLARTLRIPDGTSEIHRRTIARRLLKGDLSFN</sequence>
<dbReference type="FunFam" id="1.20.140.10:FF:000001">
    <property type="entry name" value="Acyl-CoA dehydrogenase"/>
    <property type="match status" value="1"/>
</dbReference>
<protein>
    <recommendedName>
        <fullName evidence="3">Medium-chain specific acyl-CoA dehydrogenase, mitochondrial</fullName>
    </recommendedName>
</protein>
<dbReference type="GO" id="GO:0033539">
    <property type="term" value="P:fatty acid beta-oxidation using acyl-CoA dehydrogenase"/>
    <property type="evidence" value="ECO:0007669"/>
    <property type="project" value="TreeGrafter"/>
</dbReference>
<comment type="similarity">
    <text evidence="2 7">Belongs to the acyl-CoA dehydrogenase family.</text>
</comment>
<evidence type="ECO:0000256" key="2">
    <source>
        <dbReference type="ARBA" id="ARBA00009347"/>
    </source>
</evidence>
<reference evidence="10 11" key="1">
    <citation type="submission" date="2019-03" db="EMBL/GenBank/DDBJ databases">
        <title>Bacillus niacini sp. nov. a Nicotinate-Metabolizing Mesophile Isolated from Soil.</title>
        <authorList>
            <person name="Zhang G."/>
        </authorList>
    </citation>
    <scope>NUCLEOTIDE SEQUENCE [LARGE SCALE GENOMIC DNA]</scope>
    <source>
        <strain evidence="10 11">WN066</strain>
    </source>
</reference>
<dbReference type="AlphaFoldDB" id="A0A4R5VY14"/>
<dbReference type="Proteomes" id="UP000295132">
    <property type="component" value="Unassembled WGS sequence"/>
</dbReference>
<keyword evidence="5 7" id="KW-0274">FAD</keyword>
<keyword evidence="6 7" id="KW-0560">Oxidoreductase</keyword>
<dbReference type="InterPro" id="IPR050741">
    <property type="entry name" value="Acyl-CoA_dehydrogenase"/>
</dbReference>
<dbReference type="EMBL" id="SMYO01000002">
    <property type="protein sequence ID" value="TDK64295.1"/>
    <property type="molecule type" value="Genomic_DNA"/>
</dbReference>
<dbReference type="Gene3D" id="1.10.540.10">
    <property type="entry name" value="Acyl-CoA dehydrogenase/oxidase, N-terminal domain"/>
    <property type="match status" value="1"/>
</dbReference>
<dbReference type="InterPro" id="IPR046373">
    <property type="entry name" value="Acyl-CoA_Oxase/DH_mid-dom_sf"/>
</dbReference>
<dbReference type="Gene3D" id="2.40.110.10">
    <property type="entry name" value="Butyryl-CoA Dehydrogenase, subunit A, domain 2"/>
    <property type="match status" value="1"/>
</dbReference>
<evidence type="ECO:0000313" key="10">
    <source>
        <dbReference type="EMBL" id="TDK64295.1"/>
    </source>
</evidence>
<name>A0A4R5VY14_9BACI</name>
<dbReference type="InterPro" id="IPR037069">
    <property type="entry name" value="AcylCoA_DH/ox_N_sf"/>
</dbReference>
<evidence type="ECO:0000256" key="6">
    <source>
        <dbReference type="ARBA" id="ARBA00023002"/>
    </source>
</evidence>
<evidence type="ECO:0000256" key="7">
    <source>
        <dbReference type="RuleBase" id="RU362125"/>
    </source>
</evidence>